<evidence type="ECO:0000313" key="6">
    <source>
        <dbReference type="Proteomes" id="UP001154114"/>
    </source>
</evidence>
<keyword evidence="4" id="KW-0732">Signal</keyword>
<dbReference type="PANTHER" id="PTHR48043:SF145">
    <property type="entry name" value="FI06409P-RELATED"/>
    <property type="match status" value="1"/>
</dbReference>
<evidence type="ECO:0000256" key="4">
    <source>
        <dbReference type="SAM" id="SignalP"/>
    </source>
</evidence>
<proteinExistence type="inferred from homology"/>
<dbReference type="InterPro" id="IPR050271">
    <property type="entry name" value="UDP-glycosyltransferase"/>
</dbReference>
<organism evidence="5 6">
    <name type="scientific">Chrysodeixis includens</name>
    <name type="common">Soybean looper</name>
    <name type="synonym">Pseudoplusia includens</name>
    <dbReference type="NCBI Taxonomy" id="689277"/>
    <lineage>
        <taxon>Eukaryota</taxon>
        <taxon>Metazoa</taxon>
        <taxon>Ecdysozoa</taxon>
        <taxon>Arthropoda</taxon>
        <taxon>Hexapoda</taxon>
        <taxon>Insecta</taxon>
        <taxon>Pterygota</taxon>
        <taxon>Neoptera</taxon>
        <taxon>Endopterygota</taxon>
        <taxon>Lepidoptera</taxon>
        <taxon>Glossata</taxon>
        <taxon>Ditrysia</taxon>
        <taxon>Noctuoidea</taxon>
        <taxon>Noctuidae</taxon>
        <taxon>Plusiinae</taxon>
        <taxon>Chrysodeixis</taxon>
    </lineage>
</organism>
<accession>A0A9P0FWI6</accession>
<dbReference type="GO" id="GO:0008194">
    <property type="term" value="F:UDP-glycosyltransferase activity"/>
    <property type="evidence" value="ECO:0007669"/>
    <property type="project" value="InterPro"/>
</dbReference>
<protein>
    <submittedName>
        <fullName evidence="5">Uncharacterized protein</fullName>
    </submittedName>
</protein>
<dbReference type="Gene3D" id="3.40.50.2000">
    <property type="entry name" value="Glycogen Phosphorylase B"/>
    <property type="match status" value="1"/>
</dbReference>
<feature type="chain" id="PRO_5040371398" evidence="4">
    <location>
        <begin position="20"/>
        <end position="529"/>
    </location>
</feature>
<dbReference type="EMBL" id="LR824008">
    <property type="protein sequence ID" value="CAH0604488.1"/>
    <property type="molecule type" value="Genomic_DNA"/>
</dbReference>
<gene>
    <name evidence="5" type="ORF">CINC_LOCUS10894</name>
</gene>
<dbReference type="Pfam" id="PF00201">
    <property type="entry name" value="UDPGT"/>
    <property type="match status" value="1"/>
</dbReference>
<dbReference type="Proteomes" id="UP001154114">
    <property type="component" value="Chromosome 5"/>
</dbReference>
<evidence type="ECO:0000256" key="3">
    <source>
        <dbReference type="ARBA" id="ARBA00022679"/>
    </source>
</evidence>
<evidence type="ECO:0000313" key="5">
    <source>
        <dbReference type="EMBL" id="CAH0604488.1"/>
    </source>
</evidence>
<feature type="signal peptide" evidence="4">
    <location>
        <begin position="1"/>
        <end position="19"/>
    </location>
</feature>
<keyword evidence="2" id="KW-0328">Glycosyltransferase</keyword>
<keyword evidence="6" id="KW-1185">Reference proteome</keyword>
<dbReference type="InterPro" id="IPR002213">
    <property type="entry name" value="UDP_glucos_trans"/>
</dbReference>
<evidence type="ECO:0000256" key="1">
    <source>
        <dbReference type="ARBA" id="ARBA00009995"/>
    </source>
</evidence>
<evidence type="ECO:0000256" key="2">
    <source>
        <dbReference type="ARBA" id="ARBA00022676"/>
    </source>
</evidence>
<dbReference type="CDD" id="cd03784">
    <property type="entry name" value="GT1_Gtf-like"/>
    <property type="match status" value="1"/>
</dbReference>
<name>A0A9P0FWI6_CHRIL</name>
<dbReference type="AlphaFoldDB" id="A0A9P0FWI6"/>
<comment type="similarity">
    <text evidence="1">Belongs to the UDP-glycosyltransferase family.</text>
</comment>
<dbReference type="PANTHER" id="PTHR48043">
    <property type="entry name" value="EG:EG0003.4 PROTEIN-RELATED"/>
    <property type="match status" value="1"/>
</dbReference>
<sequence>MWCAYLLVWCVALVPLCACERVLVVFPVARRSHTLLGDHLVNTLYNGGHNVTYITTYTRVKPSERLTVIDIGSDTADAAAESSSLVPEFLWSRLPPHQFLYDGFRAAERALRQPAVQALLLDTATGFDAVVADWYYSSLLAPLGEVFSCPLVWYSGADASWLSVRLVHEAGGGGGAALSVDPLARALPRLPPSAPDRAHRLARQAYLSTWIYYMTNYVESPVYYEVYQLALQRRGLAVPAYELLAHNASLLLINSHPLLGQALPLPNNAKYVAGHHIHGAAGTLAKGLQTIVDKAKHGVIYVNLGGSVSEDLPLAMKQQLLRAFRQLEQTVVWRYRGHLDHVPGNVLLAERVSHQAMLKHSNTVIMITHGGFLPYLEAMYHGVPIIGIPLEEEQLLTMDIVTSRGRGVRVSRSGTMGYHIKDAVIEILGNFSYRSNVQEVSAILHQQLVAPQQELLYWLELAMSTGGAPHLRSPAVLLTAMERFHLDVLALAIMLFWFLTKVAKLVKVYWDDWGATEREQYDDKIKKNE</sequence>
<dbReference type="SUPFAM" id="SSF53756">
    <property type="entry name" value="UDP-Glycosyltransferase/glycogen phosphorylase"/>
    <property type="match status" value="1"/>
</dbReference>
<reference evidence="5" key="1">
    <citation type="submission" date="2021-12" db="EMBL/GenBank/DDBJ databases">
        <authorList>
            <person name="King R."/>
        </authorList>
    </citation>
    <scope>NUCLEOTIDE SEQUENCE</scope>
</reference>
<dbReference type="OrthoDB" id="5835829at2759"/>
<keyword evidence="3" id="KW-0808">Transferase</keyword>